<evidence type="ECO:0000256" key="1">
    <source>
        <dbReference type="SAM" id="MobiDB-lite"/>
    </source>
</evidence>
<reference evidence="2 3" key="1">
    <citation type="submission" date="2019-02" db="EMBL/GenBank/DDBJ databases">
        <title>Deep-cultivation of Planctomycetes and their phenomic and genomic characterization uncovers novel biology.</title>
        <authorList>
            <person name="Wiegand S."/>
            <person name="Jogler M."/>
            <person name="Boedeker C."/>
            <person name="Pinto D."/>
            <person name="Vollmers J."/>
            <person name="Rivas-Marin E."/>
            <person name="Kohn T."/>
            <person name="Peeters S.H."/>
            <person name="Heuer A."/>
            <person name="Rast P."/>
            <person name="Oberbeckmann S."/>
            <person name="Bunk B."/>
            <person name="Jeske O."/>
            <person name="Meyerdierks A."/>
            <person name="Storesund J.E."/>
            <person name="Kallscheuer N."/>
            <person name="Luecker S."/>
            <person name="Lage O.M."/>
            <person name="Pohl T."/>
            <person name="Merkel B.J."/>
            <person name="Hornburger P."/>
            <person name="Mueller R.-W."/>
            <person name="Bruemmer F."/>
            <person name="Labrenz M."/>
            <person name="Spormann A.M."/>
            <person name="Op den Camp H."/>
            <person name="Overmann J."/>
            <person name="Amann R."/>
            <person name="Jetten M.S.M."/>
            <person name="Mascher T."/>
            <person name="Medema M.H."/>
            <person name="Devos D.P."/>
            <person name="Kaster A.-K."/>
            <person name="Ovreas L."/>
            <person name="Rohde M."/>
            <person name="Galperin M.Y."/>
            <person name="Jogler C."/>
        </authorList>
    </citation>
    <scope>NUCLEOTIDE SEQUENCE [LARGE SCALE GENOMIC DNA]</scope>
    <source>
        <strain evidence="2 3">Pan181</strain>
    </source>
</reference>
<dbReference type="KEGG" id="amuc:Pan181_26340"/>
<accession>A0A518ANX5</accession>
<dbReference type="PROSITE" id="PS51257">
    <property type="entry name" value="PROKAR_LIPOPROTEIN"/>
    <property type="match status" value="1"/>
</dbReference>
<dbReference type="EMBL" id="CP036278">
    <property type="protein sequence ID" value="QDU56425.1"/>
    <property type="molecule type" value="Genomic_DNA"/>
</dbReference>
<feature type="region of interest" description="Disordered" evidence="1">
    <location>
        <begin position="22"/>
        <end position="53"/>
    </location>
</feature>
<gene>
    <name evidence="2" type="ORF">Pan181_26340</name>
</gene>
<proteinExistence type="predicted"/>
<dbReference type="AlphaFoldDB" id="A0A518ANX5"/>
<dbReference type="Proteomes" id="UP000315750">
    <property type="component" value="Chromosome"/>
</dbReference>
<keyword evidence="3" id="KW-1185">Reference proteome</keyword>
<organism evidence="2 3">
    <name type="scientific">Aeoliella mucimassa</name>
    <dbReference type="NCBI Taxonomy" id="2527972"/>
    <lineage>
        <taxon>Bacteria</taxon>
        <taxon>Pseudomonadati</taxon>
        <taxon>Planctomycetota</taxon>
        <taxon>Planctomycetia</taxon>
        <taxon>Pirellulales</taxon>
        <taxon>Lacipirellulaceae</taxon>
        <taxon>Aeoliella</taxon>
    </lineage>
</organism>
<dbReference type="RefSeq" id="WP_197529216.1">
    <property type="nucleotide sequence ID" value="NZ_CP036278.1"/>
</dbReference>
<evidence type="ECO:0000313" key="2">
    <source>
        <dbReference type="EMBL" id="QDU56425.1"/>
    </source>
</evidence>
<protein>
    <submittedName>
        <fullName evidence="2">Uncharacterized protein</fullName>
    </submittedName>
</protein>
<evidence type="ECO:0000313" key="3">
    <source>
        <dbReference type="Proteomes" id="UP000315750"/>
    </source>
</evidence>
<name>A0A518ANX5_9BACT</name>
<feature type="compositionally biased region" description="Basic and acidic residues" evidence="1">
    <location>
        <begin position="24"/>
        <end position="53"/>
    </location>
</feature>
<sequence length="53" mass="5826">MTKFITAFLTVALTLTTFVGCSSKPEKTDEEKQAEAVQQREDAMSERSAADGR</sequence>